<dbReference type="InterPro" id="IPR036637">
    <property type="entry name" value="Phosphohistidine_dom_sf"/>
</dbReference>
<proteinExistence type="inferred from homology"/>
<dbReference type="Pfam" id="PF01326">
    <property type="entry name" value="PPDK_N"/>
    <property type="match status" value="1"/>
</dbReference>
<gene>
    <name evidence="6" type="primary">LOC100899715</name>
</gene>
<organism evidence="5 6">
    <name type="scientific">Galendromus occidentalis</name>
    <name type="common">western predatory mite</name>
    <dbReference type="NCBI Taxonomy" id="34638"/>
    <lineage>
        <taxon>Eukaryota</taxon>
        <taxon>Metazoa</taxon>
        <taxon>Ecdysozoa</taxon>
        <taxon>Arthropoda</taxon>
        <taxon>Chelicerata</taxon>
        <taxon>Arachnida</taxon>
        <taxon>Acari</taxon>
        <taxon>Parasitiformes</taxon>
        <taxon>Mesostigmata</taxon>
        <taxon>Gamasina</taxon>
        <taxon>Phytoseioidea</taxon>
        <taxon>Phytoseiidae</taxon>
        <taxon>Typhlodrominae</taxon>
        <taxon>Galendromus</taxon>
    </lineage>
</organism>
<dbReference type="InterPro" id="IPR013815">
    <property type="entry name" value="ATP_grasp_subdomain_1"/>
</dbReference>
<dbReference type="KEGG" id="goe:100899715"/>
<keyword evidence="5" id="KW-1185">Reference proteome</keyword>
<dbReference type="InterPro" id="IPR008279">
    <property type="entry name" value="PEP-util_enz_mobile_dom"/>
</dbReference>
<dbReference type="InterPro" id="IPR051549">
    <property type="entry name" value="PEP_Utilizing_Enz"/>
</dbReference>
<dbReference type="Gene3D" id="3.30.470.20">
    <property type="entry name" value="ATP-grasp fold, B domain"/>
    <property type="match status" value="1"/>
</dbReference>
<evidence type="ECO:0000313" key="5">
    <source>
        <dbReference type="Proteomes" id="UP000694867"/>
    </source>
</evidence>
<dbReference type="Proteomes" id="UP000694867">
    <property type="component" value="Unplaced"/>
</dbReference>
<dbReference type="SUPFAM" id="SSF56059">
    <property type="entry name" value="Glutathione synthetase ATP-binding domain-like"/>
    <property type="match status" value="1"/>
</dbReference>
<reference evidence="6" key="1">
    <citation type="submission" date="2025-08" db="UniProtKB">
        <authorList>
            <consortium name="RefSeq"/>
        </authorList>
    </citation>
    <scope>IDENTIFICATION</scope>
</reference>
<feature type="signal peptide" evidence="2">
    <location>
        <begin position="1"/>
        <end position="17"/>
    </location>
</feature>
<comment type="similarity">
    <text evidence="1">Belongs to the PEP-utilizing enzyme family.</text>
</comment>
<dbReference type="PANTHER" id="PTHR43615">
    <property type="entry name" value="PHOSPHOENOLPYRUVATE SYNTHASE-RELATED"/>
    <property type="match status" value="1"/>
</dbReference>
<protein>
    <submittedName>
        <fullName evidence="6">Uncharacterized protein LOC100899715</fullName>
    </submittedName>
</protein>
<dbReference type="RefSeq" id="XP_003745867.2">
    <property type="nucleotide sequence ID" value="XM_003745819.2"/>
</dbReference>
<dbReference type="GO" id="GO:0005524">
    <property type="term" value="F:ATP binding"/>
    <property type="evidence" value="ECO:0007669"/>
    <property type="project" value="InterPro"/>
</dbReference>
<evidence type="ECO:0000259" key="4">
    <source>
        <dbReference type="Pfam" id="PF01326"/>
    </source>
</evidence>
<dbReference type="GO" id="GO:0016301">
    <property type="term" value="F:kinase activity"/>
    <property type="evidence" value="ECO:0007669"/>
    <property type="project" value="InterPro"/>
</dbReference>
<evidence type="ECO:0000256" key="2">
    <source>
        <dbReference type="SAM" id="SignalP"/>
    </source>
</evidence>
<dbReference type="Pfam" id="PF00391">
    <property type="entry name" value="PEP-utilizers"/>
    <property type="match status" value="1"/>
</dbReference>
<dbReference type="SUPFAM" id="SSF52009">
    <property type="entry name" value="Phosphohistidine domain"/>
    <property type="match status" value="1"/>
</dbReference>
<dbReference type="GeneID" id="100899715"/>
<dbReference type="Gene3D" id="3.30.1490.20">
    <property type="entry name" value="ATP-grasp fold, A domain"/>
    <property type="match status" value="1"/>
</dbReference>
<feature type="chain" id="PRO_5042521613" evidence="2">
    <location>
        <begin position="18"/>
        <end position="1328"/>
    </location>
</feature>
<accession>A0AAJ6VZA8</accession>
<name>A0AAJ6VZA8_9ACAR</name>
<feature type="domain" description="PEP-utilising enzyme mobile" evidence="3">
    <location>
        <begin position="1251"/>
        <end position="1322"/>
    </location>
</feature>
<evidence type="ECO:0000313" key="6">
    <source>
        <dbReference type="RefSeq" id="XP_003745867.2"/>
    </source>
</evidence>
<dbReference type="PANTHER" id="PTHR43615:SF1">
    <property type="entry name" value="PPDK_N DOMAIN-CONTAINING PROTEIN"/>
    <property type="match status" value="1"/>
</dbReference>
<dbReference type="Gene3D" id="3.50.30.10">
    <property type="entry name" value="Phosphohistidine domain"/>
    <property type="match status" value="1"/>
</dbReference>
<keyword evidence="2" id="KW-0732">Signal</keyword>
<evidence type="ECO:0000256" key="1">
    <source>
        <dbReference type="ARBA" id="ARBA00007837"/>
    </source>
</evidence>
<dbReference type="InterPro" id="IPR002192">
    <property type="entry name" value="PPDK_AMP/ATP-bd"/>
</dbReference>
<feature type="domain" description="Pyruvate phosphate dikinase AMP/ATP-binding" evidence="4">
    <location>
        <begin position="420"/>
        <end position="737"/>
    </location>
</feature>
<evidence type="ECO:0000259" key="3">
    <source>
        <dbReference type="Pfam" id="PF00391"/>
    </source>
</evidence>
<sequence length="1328" mass="148619">MAASLGIIVSLTQAAVGELCGALKIICDNGASYYLKHFFCTLYLTYITKTKAVRFPHPKTVIKDLSPESVGFFHPDHEWDQERPKTKEHLKIREDTLIFQGTHIRTESSLIVRLSRLHEGLCEVFIALQLNNSNILVLQNSIKLDLSDALSYYGCGLKLECLAPMRRWKLSFNGLMEDQNGEELHVKFSGIWTAGSHTVEHPLEAPVGIMSDSLSHLRPLELASQLDAIYKEQFSISQYGRLDLEVIVEENDPVEIHLWGSRINQSGVRQRRNEIHRFAHFRLGHRIHVVSSHIGNTILNLGSLYDPCTKAYAITAADVTSSQIAVSNKFETFRVQVGQMTLPSMSIFTKHPMVSDEFTLHKEDASLDGERGTVITLKIDMHERPTLPLPPEYEHAAIDGGKTVSKLVLSTDDEDCKRADLTGGKGSSLAVLTSISRQFNSFTVPTAVVLTTAAYDMFSKMREVQTAIQDLSATLRRDPKIAELKVACEACVGIIEKSIMPAEIVRELQTKMMVFGNLTERRFAIRSSAVGEDSEEMSAAGQMTTFLGIRGSDFVEILKSVAKCWASQFSFTAVNYKRQYGQMVASKMAVVVQEMVSSSISGVMFTCDPVTSSPKIITITANYGLGESVVSASAEPDTFKVRRSSSGRVELENVIIGKKKLLIEQDESGGTVEREVAEDDRKKVCMSDNMVKRLASIGHQVESCSTTARDIEWAFVDERIFLLQSRPVTSVTKETDFEIINDNNGNIKSEDEILSRALMEEILPGALSPLGAQLTSAIFGVLAREYLSSSRPPDEFESSLYPGANVPMARKFMFLPESERDFSNPIQRAMMYASYGKDISDEDPIKVGARRKTNRPRSCIFKFNQMLRLIEYFLPTRVFEEAAQRSKNFKVYQNENLTAHQQLLYIVKSVLQMGGSLSSKSRDFLYCLRLEYVCSLSAFAEKVDLHAQFCTTLFRGFIGTSISNAFVVNTLSKANNGEIDDKILMITAQLLQAGDIESVDVPLSLQRLGAGLSKSPDREKFIAMKPEEALKWLSESESTDGKRFREFLQKHGHRCVKEFDVAAEPWIMRPLKLIKSLQVAARVVHEPKARADTEYDLNELGLELSLPQRLLLRFLVPRARQAVVNREIAKSALIRSIHQIRIALNFLADLMVEEGRLPERELLLFLELDEIHQLIKTRNPSLVARAVRRRRLHSRMDNEQYPVLQYGFPQKKESMIFSDTSMELKGTPVCRGVIEGRARVIRHFETEAHLIEKNEILITTATDTGWTPYFPILGGVVTEVGGLVSHGAVVAREYGLPCVVGIENSTQIFSSGDMVRLDGGRGTLVKVT</sequence>